<dbReference type="SUPFAM" id="SSF50969">
    <property type="entry name" value="YVTN repeat-like/Quinoprotein amine dehydrogenase"/>
    <property type="match status" value="1"/>
</dbReference>
<gene>
    <name evidence="3" type="ORF">ACFPET_00705</name>
</gene>
<protein>
    <recommendedName>
        <fullName evidence="5">DNA-binding beta-propeller fold protein YncE</fullName>
    </recommendedName>
</protein>
<proteinExistence type="predicted"/>
<evidence type="ECO:0000256" key="1">
    <source>
        <dbReference type="SAM" id="MobiDB-lite"/>
    </source>
</evidence>
<accession>A0ABV8TSK0</accession>
<feature type="chain" id="PRO_5046752576" description="DNA-binding beta-propeller fold protein YncE" evidence="2">
    <location>
        <begin position="23"/>
        <end position="375"/>
    </location>
</feature>
<sequence length="375" mass="38695">MKFGMAVAAALAVAVAATPALAAEDDDEVPIDDVAVPLPAYADLEVVDEPAQVFLSGGPTSNGLAVYDATTGDVELLADLPGASGMARDGDDLYVALASGDAIAVLDVVTLEEKTRIGLDRQTCPEHMAIAERVLYFGYGCGNGWTGGVGSVALDDPELNPTLGLHCDPDPDDPEGECRVEFHRAPLIDAQTGRLLAAQLSLSQATVHTYHLGASPVYGDALDKAGAHLMDVAFGADGDFYTGAASKDYAQAFGFENLDYRGSYPVGGQTRAVAPHTGEGVLAVGGYADLADVAIYELGGVTPVATADLCRGKLAPRGLEWNGDATVLYGVTLCGNEGTPRLHILDDPLGIGDDGDPDRPNEPKPPTPPVPVPGT</sequence>
<dbReference type="InterPro" id="IPR011044">
    <property type="entry name" value="Quino_amine_DH_bsu"/>
</dbReference>
<evidence type="ECO:0000313" key="4">
    <source>
        <dbReference type="Proteomes" id="UP001595823"/>
    </source>
</evidence>
<keyword evidence="4" id="KW-1185">Reference proteome</keyword>
<dbReference type="Proteomes" id="UP001595823">
    <property type="component" value="Unassembled WGS sequence"/>
</dbReference>
<feature type="signal peptide" evidence="2">
    <location>
        <begin position="1"/>
        <end position="22"/>
    </location>
</feature>
<feature type="compositionally biased region" description="Pro residues" evidence="1">
    <location>
        <begin position="363"/>
        <end position="375"/>
    </location>
</feature>
<name>A0ABV8TSK0_9ACTN</name>
<organism evidence="3 4">
    <name type="scientific">Salininema proteolyticum</name>
    <dbReference type="NCBI Taxonomy" id="1607685"/>
    <lineage>
        <taxon>Bacteria</taxon>
        <taxon>Bacillati</taxon>
        <taxon>Actinomycetota</taxon>
        <taxon>Actinomycetes</taxon>
        <taxon>Glycomycetales</taxon>
        <taxon>Glycomycetaceae</taxon>
        <taxon>Salininema</taxon>
    </lineage>
</organism>
<evidence type="ECO:0000313" key="3">
    <source>
        <dbReference type="EMBL" id="MFC4333718.1"/>
    </source>
</evidence>
<dbReference type="RefSeq" id="WP_380617452.1">
    <property type="nucleotide sequence ID" value="NZ_JBHSDK010000001.1"/>
</dbReference>
<evidence type="ECO:0000256" key="2">
    <source>
        <dbReference type="SAM" id="SignalP"/>
    </source>
</evidence>
<comment type="caution">
    <text evidence="3">The sequence shown here is derived from an EMBL/GenBank/DDBJ whole genome shotgun (WGS) entry which is preliminary data.</text>
</comment>
<reference evidence="4" key="1">
    <citation type="journal article" date="2019" name="Int. J. Syst. Evol. Microbiol.">
        <title>The Global Catalogue of Microorganisms (GCM) 10K type strain sequencing project: providing services to taxonomists for standard genome sequencing and annotation.</title>
        <authorList>
            <consortium name="The Broad Institute Genomics Platform"/>
            <consortium name="The Broad Institute Genome Sequencing Center for Infectious Disease"/>
            <person name="Wu L."/>
            <person name="Ma J."/>
        </authorList>
    </citation>
    <scope>NUCLEOTIDE SEQUENCE [LARGE SCALE GENOMIC DNA]</scope>
    <source>
        <strain evidence="4">IBRC-M 10908</strain>
    </source>
</reference>
<dbReference type="EMBL" id="JBHSDK010000001">
    <property type="protein sequence ID" value="MFC4333718.1"/>
    <property type="molecule type" value="Genomic_DNA"/>
</dbReference>
<evidence type="ECO:0008006" key="5">
    <source>
        <dbReference type="Google" id="ProtNLM"/>
    </source>
</evidence>
<keyword evidence="2" id="KW-0732">Signal</keyword>
<feature type="region of interest" description="Disordered" evidence="1">
    <location>
        <begin position="346"/>
        <end position="375"/>
    </location>
</feature>